<dbReference type="InterPro" id="IPR036709">
    <property type="entry name" value="Autotransporte_beta_dom_sf"/>
</dbReference>
<dbReference type="Proteomes" id="UP001331561">
    <property type="component" value="Unassembled WGS sequence"/>
</dbReference>
<keyword evidence="1" id="KW-0732">Signal</keyword>
<name>A0ABU6K8X0_9RHOO</name>
<evidence type="ECO:0000313" key="2">
    <source>
        <dbReference type="EMBL" id="MEC5388165.1"/>
    </source>
</evidence>
<reference evidence="2 3" key="1">
    <citation type="submission" date="2024-01" db="EMBL/GenBank/DDBJ databases">
        <title>Uliginosibacterium soil sp. nov.</title>
        <authorList>
            <person name="Lv Y."/>
        </authorList>
    </citation>
    <scope>NUCLEOTIDE SEQUENCE [LARGE SCALE GENOMIC DNA]</scope>
    <source>
        <strain evidence="2 3">H3</strain>
    </source>
</reference>
<gene>
    <name evidence="2" type="ORF">VVD49_20695</name>
</gene>
<sequence length="274" mass="30707">MKVTTLAILGVLSLNIAHAEGIKAVNNQIGLSFGGQHIDYVEKDTYNVTSDGILDSEKGWQPGLKLHYSLQGDRLGIKDLYFKASYAYAKGMTDYKGYLQNLNTGALTPYNTETHTSSTDAQLKLGKGFLVGSKTQLTPYVAYNYREWERDMSFDPYGYLEMYSHDAASVGLLTQYAFTPNLVGSLDFSVGYMFNAQMVVENYYKFDLGKRPVYALELGLDYAITKAWHVFGNMQYMQYNYGESNTVPTVIGNMVEPNSKSKILQFYVGAAYAF</sequence>
<dbReference type="Gene3D" id="2.40.160.20">
    <property type="match status" value="1"/>
</dbReference>
<feature type="chain" id="PRO_5047338128" evidence="1">
    <location>
        <begin position="20"/>
        <end position="274"/>
    </location>
</feature>
<accession>A0ABU6K8X0</accession>
<dbReference type="SUPFAM" id="SSF103515">
    <property type="entry name" value="Autotransporter"/>
    <property type="match status" value="1"/>
</dbReference>
<evidence type="ECO:0000256" key="1">
    <source>
        <dbReference type="SAM" id="SignalP"/>
    </source>
</evidence>
<keyword evidence="3" id="KW-1185">Reference proteome</keyword>
<organism evidence="2 3">
    <name type="scientific">Uliginosibacterium silvisoli</name>
    <dbReference type="NCBI Taxonomy" id="3114758"/>
    <lineage>
        <taxon>Bacteria</taxon>
        <taxon>Pseudomonadati</taxon>
        <taxon>Pseudomonadota</taxon>
        <taxon>Betaproteobacteria</taxon>
        <taxon>Rhodocyclales</taxon>
        <taxon>Zoogloeaceae</taxon>
        <taxon>Uliginosibacterium</taxon>
    </lineage>
</organism>
<dbReference type="RefSeq" id="WP_327601141.1">
    <property type="nucleotide sequence ID" value="NZ_JAYXHS010000005.1"/>
</dbReference>
<protein>
    <submittedName>
        <fullName evidence="2">Uncharacterized protein</fullName>
    </submittedName>
</protein>
<proteinExistence type="predicted"/>
<evidence type="ECO:0000313" key="3">
    <source>
        <dbReference type="Proteomes" id="UP001331561"/>
    </source>
</evidence>
<comment type="caution">
    <text evidence="2">The sequence shown here is derived from an EMBL/GenBank/DDBJ whole genome shotgun (WGS) entry which is preliminary data.</text>
</comment>
<feature type="signal peptide" evidence="1">
    <location>
        <begin position="1"/>
        <end position="19"/>
    </location>
</feature>
<dbReference type="EMBL" id="JAYXHS010000005">
    <property type="protein sequence ID" value="MEC5388165.1"/>
    <property type="molecule type" value="Genomic_DNA"/>
</dbReference>